<name>H5UUJ3_9MICO</name>
<dbReference type="OrthoDB" id="8111537at2"/>
<feature type="domain" description="AB hydrolase-1" evidence="2">
    <location>
        <begin position="189"/>
        <end position="303"/>
    </location>
</feature>
<feature type="transmembrane region" description="Helical" evidence="1">
    <location>
        <begin position="14"/>
        <end position="38"/>
    </location>
</feature>
<dbReference type="InterPro" id="IPR000073">
    <property type="entry name" value="AB_hydrolase_1"/>
</dbReference>
<evidence type="ECO:0000256" key="1">
    <source>
        <dbReference type="SAM" id="Phobius"/>
    </source>
</evidence>
<proteinExistence type="predicted"/>
<dbReference type="EMBL" id="BAFE01000089">
    <property type="protein sequence ID" value="GAB49401.1"/>
    <property type="molecule type" value="Genomic_DNA"/>
</dbReference>
<sequence>MTTDRTTWCRASRIAVAGVGVLAGAGMAASLGVAWYFARVLLTPEREKPDNTVVLDVDEDARTITLRLDAETRVRGRYGLWLDGGRTHVRVGDVLDVDARRRRVTRELLAVDLGSPAPGPGRWTSHIFVGDPGLSLGIAARDVVVEGELGPLPAWVVDAPAASRAASDDATNAAGATETTGGGPRRWAVLVHGRGAMREECLRAVPVLHELGITCLVPSYRNDSLAPASPDGLIALGLTEWRDVDASLRHCLAEGAEEVLLVGWSMGGAIVLQTLARSEVRDAVPGVVLDGPVVDWVEVIEHQASMRRLPRLLGHLVRILLGDRWASRLLVGAEQPVDLALTRWQVRADELDRPVLLIHSRDDDVVPVGASAALAELRPDVVRFEPWDDARHVKEWNVDPDRWNAVVTDFVSTLPAHRQEHTHG</sequence>
<reference evidence="3 4" key="1">
    <citation type="submission" date="2012-02" db="EMBL/GenBank/DDBJ databases">
        <title>Whole genome shotgun sequence of Mobilicoccus pelagius NBRC 104925.</title>
        <authorList>
            <person name="Yoshida Y."/>
            <person name="Hosoyama A."/>
            <person name="Tsuchikane K."/>
            <person name="Katsumata H."/>
            <person name="Yamazaki S."/>
            <person name="Fujita N."/>
        </authorList>
    </citation>
    <scope>NUCLEOTIDE SEQUENCE [LARGE SCALE GENOMIC DNA]</scope>
    <source>
        <strain evidence="3 4">NBRC 104925</strain>
    </source>
</reference>
<organism evidence="3 4">
    <name type="scientific">Mobilicoccus pelagius NBRC 104925</name>
    <dbReference type="NCBI Taxonomy" id="1089455"/>
    <lineage>
        <taxon>Bacteria</taxon>
        <taxon>Bacillati</taxon>
        <taxon>Actinomycetota</taxon>
        <taxon>Actinomycetes</taxon>
        <taxon>Micrococcales</taxon>
        <taxon>Dermatophilaceae</taxon>
        <taxon>Mobilicoccus</taxon>
    </lineage>
</organism>
<dbReference type="RefSeq" id="WP_009483244.1">
    <property type="nucleotide sequence ID" value="NZ_BAFE01000089.1"/>
</dbReference>
<dbReference type="GO" id="GO:0003824">
    <property type="term" value="F:catalytic activity"/>
    <property type="evidence" value="ECO:0007669"/>
    <property type="project" value="UniProtKB-ARBA"/>
</dbReference>
<dbReference type="Pfam" id="PF00561">
    <property type="entry name" value="Abhydrolase_1"/>
    <property type="match status" value="1"/>
</dbReference>
<comment type="caution">
    <text evidence="3">The sequence shown here is derived from an EMBL/GenBank/DDBJ whole genome shotgun (WGS) entry which is preliminary data.</text>
</comment>
<accession>H5UUJ3</accession>
<keyword evidence="1" id="KW-0472">Membrane</keyword>
<dbReference type="SUPFAM" id="SSF53474">
    <property type="entry name" value="alpha/beta-Hydrolases"/>
    <property type="match status" value="1"/>
</dbReference>
<dbReference type="Gene3D" id="3.40.50.1820">
    <property type="entry name" value="alpha/beta hydrolase"/>
    <property type="match status" value="1"/>
</dbReference>
<keyword evidence="1" id="KW-0812">Transmembrane</keyword>
<evidence type="ECO:0000259" key="2">
    <source>
        <dbReference type="Pfam" id="PF00561"/>
    </source>
</evidence>
<dbReference type="eggNOG" id="COG1073">
    <property type="taxonomic scope" value="Bacteria"/>
</dbReference>
<protein>
    <recommendedName>
        <fullName evidence="2">AB hydrolase-1 domain-containing protein</fullName>
    </recommendedName>
</protein>
<keyword evidence="4" id="KW-1185">Reference proteome</keyword>
<evidence type="ECO:0000313" key="3">
    <source>
        <dbReference type="EMBL" id="GAB49401.1"/>
    </source>
</evidence>
<gene>
    <name evidence="3" type="ORF">MOPEL_130_00080</name>
</gene>
<dbReference type="AlphaFoldDB" id="H5UUJ3"/>
<evidence type="ECO:0000313" key="4">
    <source>
        <dbReference type="Proteomes" id="UP000004367"/>
    </source>
</evidence>
<dbReference type="InterPro" id="IPR029058">
    <property type="entry name" value="AB_hydrolase_fold"/>
</dbReference>
<dbReference type="STRING" id="1089455.MOPEL_130_00080"/>
<dbReference type="Proteomes" id="UP000004367">
    <property type="component" value="Unassembled WGS sequence"/>
</dbReference>
<keyword evidence="1" id="KW-1133">Transmembrane helix</keyword>